<feature type="compositionally biased region" description="Basic residues" evidence="1">
    <location>
        <begin position="7"/>
        <end position="23"/>
    </location>
</feature>
<evidence type="ECO:0000256" key="1">
    <source>
        <dbReference type="SAM" id="MobiDB-lite"/>
    </source>
</evidence>
<proteinExistence type="predicted"/>
<accession>A0A345Y7H4</accession>
<evidence type="ECO:0000259" key="3">
    <source>
        <dbReference type="Pfam" id="PF01757"/>
    </source>
</evidence>
<evidence type="ECO:0000313" key="4">
    <source>
        <dbReference type="EMBL" id="AXK39876.1"/>
    </source>
</evidence>
<dbReference type="GO" id="GO:0016747">
    <property type="term" value="F:acyltransferase activity, transferring groups other than amino-acyl groups"/>
    <property type="evidence" value="ECO:0007669"/>
    <property type="project" value="InterPro"/>
</dbReference>
<evidence type="ECO:0000313" key="5">
    <source>
        <dbReference type="Proteomes" id="UP000254537"/>
    </source>
</evidence>
<keyword evidence="4" id="KW-0808">Transferase</keyword>
<keyword evidence="4" id="KW-0012">Acyltransferase</keyword>
<sequence length="186" mass="20879">MSTCRSASRRAKEKRRRFWRASSRRSTPGSARPEPAAARPTLQGWPSFFRQRRHRAARQRFARAARAATIAGSSQDADSIWYWSVCKILAIEGLRGWAALMVILSHGALTFFPFLHSGERPEMKTPMEAWIYDSPLAFVYSGTAAVCIFFALSGYILARRILAAPDVTRAATSMLVKRYCRCSCPA</sequence>
<reference evidence="4 5" key="1">
    <citation type="submission" date="2018-07" db="EMBL/GenBank/DDBJ databases">
        <title>Crenobacter cavernae sp. nov., isolated from a karst cave.</title>
        <authorList>
            <person name="Zhu H."/>
        </authorList>
    </citation>
    <scope>NUCLEOTIDE SEQUENCE [LARGE SCALE GENOMIC DNA]</scope>
    <source>
        <strain evidence="4 5">K1W11S-77</strain>
    </source>
</reference>
<dbReference type="EMBL" id="CP031337">
    <property type="protein sequence ID" value="AXK39876.1"/>
    <property type="molecule type" value="Genomic_DNA"/>
</dbReference>
<feature type="transmembrane region" description="Helical" evidence="2">
    <location>
        <begin position="97"/>
        <end position="116"/>
    </location>
</feature>
<feature type="transmembrane region" description="Helical" evidence="2">
    <location>
        <begin position="136"/>
        <end position="158"/>
    </location>
</feature>
<organism evidence="4 5">
    <name type="scientific">Crenobacter cavernae</name>
    <dbReference type="NCBI Taxonomy" id="2290923"/>
    <lineage>
        <taxon>Bacteria</taxon>
        <taxon>Pseudomonadati</taxon>
        <taxon>Pseudomonadota</taxon>
        <taxon>Betaproteobacteria</taxon>
        <taxon>Neisseriales</taxon>
        <taxon>Neisseriaceae</taxon>
        <taxon>Crenobacter</taxon>
    </lineage>
</organism>
<feature type="region of interest" description="Disordered" evidence="1">
    <location>
        <begin position="1"/>
        <end position="41"/>
    </location>
</feature>
<dbReference type="OrthoDB" id="9814807at2"/>
<dbReference type="InterPro" id="IPR002656">
    <property type="entry name" value="Acyl_transf_3_dom"/>
</dbReference>
<keyword evidence="2" id="KW-0472">Membrane</keyword>
<dbReference type="Proteomes" id="UP000254537">
    <property type="component" value="Chromosome"/>
</dbReference>
<protein>
    <submittedName>
        <fullName evidence="4">Acyltransferase</fullName>
    </submittedName>
</protein>
<gene>
    <name evidence="4" type="ORF">DWG20_10730</name>
</gene>
<dbReference type="KEGG" id="ccah:DWG20_10730"/>
<dbReference type="Pfam" id="PF01757">
    <property type="entry name" value="Acyl_transf_3"/>
    <property type="match status" value="1"/>
</dbReference>
<feature type="domain" description="Acyltransferase 3" evidence="3">
    <location>
        <begin position="89"/>
        <end position="181"/>
    </location>
</feature>
<dbReference type="AlphaFoldDB" id="A0A345Y7H4"/>
<keyword evidence="2" id="KW-1133">Transmembrane helix</keyword>
<evidence type="ECO:0000256" key="2">
    <source>
        <dbReference type="SAM" id="Phobius"/>
    </source>
</evidence>
<keyword evidence="2" id="KW-0812">Transmembrane</keyword>
<name>A0A345Y7H4_9NEIS</name>